<evidence type="ECO:0000256" key="2">
    <source>
        <dbReference type="ARBA" id="ARBA00009853"/>
    </source>
</evidence>
<keyword evidence="5 6" id="KW-0472">Membrane</keyword>
<evidence type="ECO:0000256" key="5">
    <source>
        <dbReference type="ARBA" id="ARBA00023136"/>
    </source>
</evidence>
<protein>
    <submittedName>
        <fullName evidence="8">Membrane protein</fullName>
    </submittedName>
</protein>
<dbReference type="Proteomes" id="UP000617355">
    <property type="component" value="Unassembled WGS sequence"/>
</dbReference>
<dbReference type="InterPro" id="IPR037185">
    <property type="entry name" value="EmrE-like"/>
</dbReference>
<organism evidence="8 9">
    <name type="scientific">Sinisalibacter lacisalsi</name>
    <dbReference type="NCBI Taxonomy" id="1526570"/>
    <lineage>
        <taxon>Bacteria</taxon>
        <taxon>Pseudomonadati</taxon>
        <taxon>Pseudomonadota</taxon>
        <taxon>Alphaproteobacteria</taxon>
        <taxon>Rhodobacterales</taxon>
        <taxon>Roseobacteraceae</taxon>
        <taxon>Sinisalibacter</taxon>
    </lineage>
</organism>
<feature type="transmembrane region" description="Helical" evidence="6">
    <location>
        <begin position="215"/>
        <end position="233"/>
    </location>
</feature>
<feature type="transmembrane region" description="Helical" evidence="6">
    <location>
        <begin position="268"/>
        <end position="286"/>
    </location>
</feature>
<feature type="transmembrane region" description="Helical" evidence="6">
    <location>
        <begin position="245"/>
        <end position="262"/>
    </location>
</feature>
<feature type="transmembrane region" description="Helical" evidence="6">
    <location>
        <begin position="40"/>
        <end position="59"/>
    </location>
</feature>
<evidence type="ECO:0000259" key="7">
    <source>
        <dbReference type="Pfam" id="PF00892"/>
    </source>
</evidence>
<sequence>MNARPPVSDNLRGAGLMMLSMAAFTFNDTAIKALGDSVPLAQAIFLRGMMSTALIYLAARRMGAIRLRLPRRDWALIAVRSLADIGATFLFLAALMRMPLANLTAILQALPLTVSLAAALIFGEPLGWRRLAAIAIGFLGVMLIVRPGPEGFDLHALFALGAVGFVTIRDLAARRLSPATPSVTVALVGAAAIMLASGVITAFDGWHPVARPDLGLLALAAVFVFAGYLSSVMTMRVGEIGLVAPFRYTGLIWALFMGWLVFGDWPTPLTLLGAGIVVATGLFTLYRERALTRARRRNAAQG</sequence>
<evidence type="ECO:0000256" key="1">
    <source>
        <dbReference type="ARBA" id="ARBA00004141"/>
    </source>
</evidence>
<dbReference type="Pfam" id="PF00892">
    <property type="entry name" value="EamA"/>
    <property type="match status" value="2"/>
</dbReference>
<feature type="transmembrane region" description="Helical" evidence="6">
    <location>
        <begin position="74"/>
        <end position="94"/>
    </location>
</feature>
<reference evidence="9" key="1">
    <citation type="journal article" date="2019" name="Int. J. Syst. Evol. Microbiol.">
        <title>The Global Catalogue of Microorganisms (GCM) 10K type strain sequencing project: providing services to taxonomists for standard genome sequencing and annotation.</title>
        <authorList>
            <consortium name="The Broad Institute Genomics Platform"/>
            <consortium name="The Broad Institute Genome Sequencing Center for Infectious Disease"/>
            <person name="Wu L."/>
            <person name="Ma J."/>
        </authorList>
    </citation>
    <scope>NUCLEOTIDE SEQUENCE [LARGE SCALE GENOMIC DNA]</scope>
    <source>
        <strain evidence="9">CGMCC 1.12922</strain>
    </source>
</reference>
<keyword evidence="9" id="KW-1185">Reference proteome</keyword>
<feature type="transmembrane region" description="Helical" evidence="6">
    <location>
        <begin position="131"/>
        <end position="148"/>
    </location>
</feature>
<dbReference type="RefSeq" id="WP_268236798.1">
    <property type="nucleotide sequence ID" value="NZ_BMGI01000001.1"/>
</dbReference>
<keyword evidence="4 6" id="KW-1133">Transmembrane helix</keyword>
<evidence type="ECO:0000313" key="9">
    <source>
        <dbReference type="Proteomes" id="UP000617355"/>
    </source>
</evidence>
<proteinExistence type="inferred from homology"/>
<feature type="transmembrane region" description="Helical" evidence="6">
    <location>
        <begin position="154"/>
        <end position="172"/>
    </location>
</feature>
<evidence type="ECO:0000256" key="6">
    <source>
        <dbReference type="SAM" id="Phobius"/>
    </source>
</evidence>
<dbReference type="PANTHER" id="PTHR22911:SF6">
    <property type="entry name" value="SOLUTE CARRIER FAMILY 35 MEMBER G1"/>
    <property type="match status" value="1"/>
</dbReference>
<feature type="transmembrane region" description="Helical" evidence="6">
    <location>
        <begin position="12"/>
        <end position="34"/>
    </location>
</feature>
<feature type="domain" description="EamA" evidence="7">
    <location>
        <begin position="156"/>
        <end position="282"/>
    </location>
</feature>
<comment type="caution">
    <text evidence="8">The sequence shown here is derived from an EMBL/GenBank/DDBJ whole genome shotgun (WGS) entry which is preliminary data.</text>
</comment>
<dbReference type="PANTHER" id="PTHR22911">
    <property type="entry name" value="ACYL-MALONYL CONDENSING ENZYME-RELATED"/>
    <property type="match status" value="1"/>
</dbReference>
<dbReference type="EMBL" id="BMGI01000001">
    <property type="protein sequence ID" value="GGD24291.1"/>
    <property type="molecule type" value="Genomic_DNA"/>
</dbReference>
<evidence type="ECO:0000313" key="8">
    <source>
        <dbReference type="EMBL" id="GGD24291.1"/>
    </source>
</evidence>
<gene>
    <name evidence="8" type="ORF">GCM10011358_05900</name>
</gene>
<comment type="similarity">
    <text evidence="2">Belongs to the drug/metabolite transporter (DMT) superfamily. 10 TMS drug/metabolite exporter (DME) (TC 2.A.7.3) family.</text>
</comment>
<keyword evidence="3 6" id="KW-0812">Transmembrane</keyword>
<evidence type="ECO:0000256" key="4">
    <source>
        <dbReference type="ARBA" id="ARBA00022989"/>
    </source>
</evidence>
<accession>A0ABQ1QDS5</accession>
<evidence type="ECO:0000256" key="3">
    <source>
        <dbReference type="ARBA" id="ARBA00022692"/>
    </source>
</evidence>
<feature type="transmembrane region" description="Helical" evidence="6">
    <location>
        <begin position="100"/>
        <end position="122"/>
    </location>
</feature>
<name>A0ABQ1QDS5_9RHOB</name>
<dbReference type="InterPro" id="IPR000620">
    <property type="entry name" value="EamA_dom"/>
</dbReference>
<comment type="subcellular location">
    <subcellularLocation>
        <location evidence="1">Membrane</location>
        <topology evidence="1">Multi-pass membrane protein</topology>
    </subcellularLocation>
</comment>
<feature type="domain" description="EamA" evidence="7">
    <location>
        <begin position="12"/>
        <end position="145"/>
    </location>
</feature>
<feature type="transmembrane region" description="Helical" evidence="6">
    <location>
        <begin position="184"/>
        <end position="203"/>
    </location>
</feature>
<dbReference type="SUPFAM" id="SSF103481">
    <property type="entry name" value="Multidrug resistance efflux transporter EmrE"/>
    <property type="match status" value="2"/>
</dbReference>